<dbReference type="EMBL" id="BART01020216">
    <property type="protein sequence ID" value="GAH01506.1"/>
    <property type="molecule type" value="Genomic_DNA"/>
</dbReference>
<comment type="caution">
    <text evidence="1">The sequence shown here is derived from an EMBL/GenBank/DDBJ whole genome shotgun (WGS) entry which is preliminary data.</text>
</comment>
<name>X1C0B1_9ZZZZ</name>
<protein>
    <submittedName>
        <fullName evidence="1">Uncharacterized protein</fullName>
    </submittedName>
</protein>
<reference evidence="1" key="1">
    <citation type="journal article" date="2014" name="Front. Microbiol.">
        <title>High frequency of phylogenetically diverse reductive dehalogenase-homologous genes in deep subseafloor sedimentary metagenomes.</title>
        <authorList>
            <person name="Kawai M."/>
            <person name="Futagami T."/>
            <person name="Toyoda A."/>
            <person name="Takaki Y."/>
            <person name="Nishi S."/>
            <person name="Hori S."/>
            <person name="Arai W."/>
            <person name="Tsubouchi T."/>
            <person name="Morono Y."/>
            <person name="Uchiyama I."/>
            <person name="Ito T."/>
            <person name="Fujiyama A."/>
            <person name="Inagaki F."/>
            <person name="Takami H."/>
        </authorList>
    </citation>
    <scope>NUCLEOTIDE SEQUENCE</scope>
    <source>
        <strain evidence="1">Expedition CK06-06</strain>
    </source>
</reference>
<evidence type="ECO:0000313" key="1">
    <source>
        <dbReference type="EMBL" id="GAH01506.1"/>
    </source>
</evidence>
<sequence>TIKKINIKLPRYKKPSQIREDVKTQFRAEMSKQ</sequence>
<gene>
    <name evidence="1" type="ORF">S01H4_37598</name>
</gene>
<proteinExistence type="predicted"/>
<accession>X1C0B1</accession>
<dbReference type="AlphaFoldDB" id="X1C0B1"/>
<organism evidence="1">
    <name type="scientific">marine sediment metagenome</name>
    <dbReference type="NCBI Taxonomy" id="412755"/>
    <lineage>
        <taxon>unclassified sequences</taxon>
        <taxon>metagenomes</taxon>
        <taxon>ecological metagenomes</taxon>
    </lineage>
</organism>
<feature type="non-terminal residue" evidence="1">
    <location>
        <position position="1"/>
    </location>
</feature>